<name>A0ABY9WE17_9BACI</name>
<feature type="transmembrane region" description="Helical" evidence="1">
    <location>
        <begin position="103"/>
        <end position="126"/>
    </location>
</feature>
<dbReference type="EMBL" id="CP134501">
    <property type="protein sequence ID" value="WNF33336.1"/>
    <property type="molecule type" value="Genomic_DNA"/>
</dbReference>
<protein>
    <recommendedName>
        <fullName evidence="4">ABC-2 type transport system permease protein</fullName>
    </recommendedName>
</protein>
<gene>
    <name evidence="2" type="ORF">RI196_01020</name>
</gene>
<keyword evidence="1" id="KW-1133">Transmembrane helix</keyword>
<sequence>MIREWKALVQFNMRYFTYHQWLLAIAVFVISNLVTLLYYGDLVSSTIDAFIFHFAVFEGADILTIIHTLLPFFVLAYIVDLYMENNFHENLLYTLLRISNRNAWALAHLTVLFAIHVVYLFFYYSLSWFILHSIYKSGDITVQYWAGKLSSKDVYSQWLFLFLSWIIQLIGSFSISLWQVYINLLTQKSGYGYFSAALMYIIPFIFGNVNLWLGSHGRLVNYDVLAPGSGSHSIAGFVFFHVLWILLFIYLSYRVMTRR</sequence>
<accession>A0ABY9WE17</accession>
<evidence type="ECO:0000313" key="2">
    <source>
        <dbReference type="EMBL" id="WNF33336.1"/>
    </source>
</evidence>
<feature type="transmembrane region" description="Helical" evidence="1">
    <location>
        <begin position="158"/>
        <end position="178"/>
    </location>
</feature>
<evidence type="ECO:0000313" key="3">
    <source>
        <dbReference type="Proteomes" id="UP001303701"/>
    </source>
</evidence>
<keyword evidence="1" id="KW-0812">Transmembrane</keyword>
<keyword evidence="3" id="KW-1185">Reference proteome</keyword>
<evidence type="ECO:0008006" key="4">
    <source>
        <dbReference type="Google" id="ProtNLM"/>
    </source>
</evidence>
<dbReference type="RefSeq" id="WP_311066744.1">
    <property type="nucleotide sequence ID" value="NZ_CP134501.1"/>
</dbReference>
<feature type="transmembrane region" description="Helical" evidence="1">
    <location>
        <begin position="60"/>
        <end position="82"/>
    </location>
</feature>
<feature type="transmembrane region" description="Helical" evidence="1">
    <location>
        <begin position="190"/>
        <end position="213"/>
    </location>
</feature>
<keyword evidence="1" id="KW-0472">Membrane</keyword>
<feature type="transmembrane region" description="Helical" evidence="1">
    <location>
        <begin position="21"/>
        <end position="40"/>
    </location>
</feature>
<dbReference type="Proteomes" id="UP001303701">
    <property type="component" value="Chromosome"/>
</dbReference>
<proteinExistence type="predicted"/>
<reference evidence="2 3" key="1">
    <citation type="submission" date="2023-09" db="EMBL/GenBank/DDBJ databases">
        <title>Different Types of Thermotolerant Ring-Cleaving Dioxygenases derived from Aeribacillus composti HB-1 applied for multiple aromatic hydrocarbons removal.</title>
        <authorList>
            <person name="Cao L."/>
            <person name="Li M."/>
            <person name="Ma T."/>
        </authorList>
    </citation>
    <scope>NUCLEOTIDE SEQUENCE [LARGE SCALE GENOMIC DNA]</scope>
    <source>
        <strain evidence="2 3">HB-1</strain>
    </source>
</reference>
<dbReference type="GeneID" id="301124516"/>
<organism evidence="2 3">
    <name type="scientific">Aeribacillus composti</name>
    <dbReference type="NCBI Taxonomy" id="1868734"/>
    <lineage>
        <taxon>Bacteria</taxon>
        <taxon>Bacillati</taxon>
        <taxon>Bacillota</taxon>
        <taxon>Bacilli</taxon>
        <taxon>Bacillales</taxon>
        <taxon>Bacillaceae</taxon>
        <taxon>Aeribacillus</taxon>
    </lineage>
</organism>
<feature type="transmembrane region" description="Helical" evidence="1">
    <location>
        <begin position="233"/>
        <end position="253"/>
    </location>
</feature>
<evidence type="ECO:0000256" key="1">
    <source>
        <dbReference type="SAM" id="Phobius"/>
    </source>
</evidence>